<sequence length="781" mass="85771">MAGSSQPFGLQARYRRLLGVLKGPVSGRWAVAQVERFLSQLRPSAPETESYLLSLAEPLAERASSLDPVGLRPGRLARLAGRLQKAQDARTVLKEHDAIGRAERHLRLRAGLLYGYAGALQQVAECLPLAEPLEVELSEIETGEDPEALRSRLREALRYAESDGARRELEWMLDRWEKATDDGHGAEDGHAAENGTWIPVVERLPAWARSRQEEDLNVGGLRHLAVQLYGPAPPDDRLRADVPARGADAPILAGGAVKAARRLLEKRFPRLKGRFVKGHVAFDRSRTGHEGQSAGLAIAALFYGATLEHTSRRVRVQIHPQALLTGDVAPDGEIRPVEESSLPVKVRAAFFSPKTRLVVPEGQRDVAWAAREKLLEKFPHGQLDIFGVGRLEELFYDRRLTGRRRVGLVRHTADRLWDRRTEVALGTLSLGLLALIGALLYGPLDRDPALAEFQGSTLHVENAAGRTLEKLEVGRELVRKVEDGRAKKPVAFADVVRDETAELFWGASPGEDARLDVLRAKAVGADTLLWERPLRFEVSFPGKPEVSNGTFGIADLLAEDLNRDGSPELYALANHRPYFPSLLLQLEPTDGQVERRYVHPGHLRSGIKTADLVGSPAPELLVGGHSNAFGDPVLAVLRPSEMKGRAPTRGNYAMGGAGLAAHVAYLRFPSTAVQERRPADYPMAWQIRPAPATKTLEVVTQDGRAPDEGSGRPRVITTLGFGLEPRSVGTDGTYDQLADSLLQRGVLEAVPSPDALRRYGERVRYWTGTGWSAEPRMSTRQ</sequence>
<dbReference type="AlphaFoldDB" id="A0A9X2ZU44"/>
<proteinExistence type="predicted"/>
<dbReference type="SUPFAM" id="SSF69318">
    <property type="entry name" value="Integrin alpha N-terminal domain"/>
    <property type="match status" value="1"/>
</dbReference>
<name>A0A9X2ZU44_9BACT</name>
<dbReference type="Gene3D" id="3.30.230.10">
    <property type="match status" value="1"/>
</dbReference>
<dbReference type="Proteomes" id="UP001155144">
    <property type="component" value="Unassembled WGS sequence"/>
</dbReference>
<dbReference type="InterPro" id="IPR028994">
    <property type="entry name" value="Integrin_alpha_N"/>
</dbReference>
<organism evidence="1 2">
    <name type="scientific">Salinibacter ruber</name>
    <dbReference type="NCBI Taxonomy" id="146919"/>
    <lineage>
        <taxon>Bacteria</taxon>
        <taxon>Pseudomonadati</taxon>
        <taxon>Rhodothermota</taxon>
        <taxon>Rhodothermia</taxon>
        <taxon>Rhodothermales</taxon>
        <taxon>Salinibacteraceae</taxon>
        <taxon>Salinibacter</taxon>
    </lineage>
</organism>
<dbReference type="InterPro" id="IPR020568">
    <property type="entry name" value="Ribosomal_Su5_D2-typ_SF"/>
</dbReference>
<dbReference type="RefSeq" id="WP_259040530.1">
    <property type="nucleotide sequence ID" value="NZ_JANUBL010000011.1"/>
</dbReference>
<evidence type="ECO:0000313" key="1">
    <source>
        <dbReference type="EMBL" id="MCS4122860.1"/>
    </source>
</evidence>
<dbReference type="EMBL" id="JANUBL010000011">
    <property type="protein sequence ID" value="MCS4122860.1"/>
    <property type="molecule type" value="Genomic_DNA"/>
</dbReference>
<evidence type="ECO:0000313" key="2">
    <source>
        <dbReference type="Proteomes" id="UP001155144"/>
    </source>
</evidence>
<accession>A0A9X2ZU44</accession>
<protein>
    <submittedName>
        <fullName evidence="1">Uncharacterized protein</fullName>
    </submittedName>
</protein>
<comment type="caution">
    <text evidence="1">The sequence shown here is derived from an EMBL/GenBank/DDBJ whole genome shotgun (WGS) entry which is preliminary data.</text>
</comment>
<gene>
    <name evidence="1" type="ORF">GGP45_003228</name>
</gene>
<reference evidence="1" key="1">
    <citation type="submission" date="2022-08" db="EMBL/GenBank/DDBJ databases">
        <title>Genomic Encyclopedia of Type Strains, Phase V (KMG-V): Genome sequencing to study the core and pangenomes of soil and plant-associated prokaryotes.</title>
        <authorList>
            <person name="Whitman W."/>
        </authorList>
    </citation>
    <scope>NUCLEOTIDE SEQUENCE</scope>
    <source>
        <strain evidence="1">SP3026</strain>
    </source>
</reference>
<dbReference type="SUPFAM" id="SSF54211">
    <property type="entry name" value="Ribosomal protein S5 domain 2-like"/>
    <property type="match status" value="1"/>
</dbReference>
<dbReference type="InterPro" id="IPR014721">
    <property type="entry name" value="Ribsml_uS5_D2-typ_fold_subgr"/>
</dbReference>